<keyword evidence="5" id="KW-0406">Ion transport</keyword>
<dbReference type="PANTHER" id="PTHR45711">
    <property type="entry name" value="CHLORIDE CHANNEL PROTEIN"/>
    <property type="match status" value="1"/>
</dbReference>
<feature type="transmembrane region" description="Helical" evidence="8">
    <location>
        <begin position="312"/>
        <end position="330"/>
    </location>
</feature>
<feature type="transmembrane region" description="Helical" evidence="8">
    <location>
        <begin position="161"/>
        <end position="184"/>
    </location>
</feature>
<dbReference type="Proteomes" id="UP000192731">
    <property type="component" value="Unassembled WGS sequence"/>
</dbReference>
<evidence type="ECO:0000259" key="9">
    <source>
        <dbReference type="PROSITE" id="PS51202"/>
    </source>
</evidence>
<keyword evidence="4 8" id="KW-1133">Transmembrane helix</keyword>
<feature type="transmembrane region" description="Helical" evidence="8">
    <location>
        <begin position="398"/>
        <end position="419"/>
    </location>
</feature>
<dbReference type="STRING" id="656914.SAMN00017405_0729"/>
<dbReference type="InterPro" id="IPR001807">
    <property type="entry name" value="ClC"/>
</dbReference>
<feature type="domain" description="RCK C-terminal" evidence="9">
    <location>
        <begin position="437"/>
        <end position="520"/>
    </location>
</feature>
<feature type="transmembrane region" description="Helical" evidence="8">
    <location>
        <begin position="64"/>
        <end position="84"/>
    </location>
</feature>
<keyword evidence="3 8" id="KW-0812">Transmembrane</keyword>
<evidence type="ECO:0000256" key="7">
    <source>
        <dbReference type="ARBA" id="ARBA00023214"/>
    </source>
</evidence>
<protein>
    <submittedName>
        <fullName evidence="10">H+/Cl-antiporter ClcA</fullName>
    </submittedName>
</protein>
<dbReference type="SUPFAM" id="SSF81340">
    <property type="entry name" value="Clc chloride channel"/>
    <property type="match status" value="1"/>
</dbReference>
<dbReference type="AlphaFoldDB" id="A0A1W1UEA2"/>
<feature type="transmembrane region" description="Helical" evidence="8">
    <location>
        <begin position="277"/>
        <end position="300"/>
    </location>
</feature>
<proteinExistence type="predicted"/>
<evidence type="ECO:0000256" key="1">
    <source>
        <dbReference type="ARBA" id="ARBA00004141"/>
    </source>
</evidence>
<evidence type="ECO:0000256" key="6">
    <source>
        <dbReference type="ARBA" id="ARBA00023136"/>
    </source>
</evidence>
<evidence type="ECO:0000313" key="10">
    <source>
        <dbReference type="EMBL" id="SMB79131.1"/>
    </source>
</evidence>
<dbReference type="GO" id="GO:0008324">
    <property type="term" value="F:monoatomic cation transmembrane transporter activity"/>
    <property type="evidence" value="ECO:0007669"/>
    <property type="project" value="InterPro"/>
</dbReference>
<evidence type="ECO:0000313" key="11">
    <source>
        <dbReference type="Proteomes" id="UP000192731"/>
    </source>
</evidence>
<dbReference type="SUPFAM" id="SSF116726">
    <property type="entry name" value="TrkA C-terminal domain-like"/>
    <property type="match status" value="1"/>
</dbReference>
<evidence type="ECO:0000256" key="3">
    <source>
        <dbReference type="ARBA" id="ARBA00022692"/>
    </source>
</evidence>
<dbReference type="EMBL" id="FWWT01000005">
    <property type="protein sequence ID" value="SMB79131.1"/>
    <property type="molecule type" value="Genomic_DNA"/>
</dbReference>
<organism evidence="10 11">
    <name type="scientific">Desulfonispora thiosulfatigenes DSM 11270</name>
    <dbReference type="NCBI Taxonomy" id="656914"/>
    <lineage>
        <taxon>Bacteria</taxon>
        <taxon>Bacillati</taxon>
        <taxon>Bacillota</taxon>
        <taxon>Clostridia</taxon>
        <taxon>Eubacteriales</taxon>
        <taxon>Peptococcaceae</taxon>
        <taxon>Desulfonispora</taxon>
    </lineage>
</organism>
<feature type="transmembrane region" description="Helical" evidence="8">
    <location>
        <begin position="365"/>
        <end position="386"/>
    </location>
</feature>
<dbReference type="Pfam" id="PF02080">
    <property type="entry name" value="TrkA_C"/>
    <property type="match status" value="1"/>
</dbReference>
<dbReference type="GO" id="GO:0005886">
    <property type="term" value="C:plasma membrane"/>
    <property type="evidence" value="ECO:0007669"/>
    <property type="project" value="TreeGrafter"/>
</dbReference>
<dbReference type="Gene3D" id="3.30.70.1450">
    <property type="entry name" value="Regulator of K+ conductance, C-terminal domain"/>
    <property type="match status" value="1"/>
</dbReference>
<dbReference type="GO" id="GO:0005247">
    <property type="term" value="F:voltage-gated chloride channel activity"/>
    <property type="evidence" value="ECO:0007669"/>
    <property type="project" value="TreeGrafter"/>
</dbReference>
<dbReference type="PANTHER" id="PTHR45711:SF6">
    <property type="entry name" value="CHLORIDE CHANNEL PROTEIN"/>
    <property type="match status" value="1"/>
</dbReference>
<dbReference type="OrthoDB" id="9812438at2"/>
<keyword evidence="2" id="KW-0813">Transport</keyword>
<evidence type="ECO:0000256" key="2">
    <source>
        <dbReference type="ARBA" id="ARBA00022448"/>
    </source>
</evidence>
<evidence type="ECO:0000256" key="8">
    <source>
        <dbReference type="SAM" id="Phobius"/>
    </source>
</evidence>
<gene>
    <name evidence="10" type="ORF">SAMN00017405_0729</name>
</gene>
<dbReference type="InterPro" id="IPR006037">
    <property type="entry name" value="RCK_C"/>
</dbReference>
<dbReference type="Pfam" id="PF00654">
    <property type="entry name" value="Voltage_CLC"/>
    <property type="match status" value="1"/>
</dbReference>
<dbReference type="PROSITE" id="PS51202">
    <property type="entry name" value="RCK_C"/>
    <property type="match status" value="1"/>
</dbReference>
<feature type="transmembrane region" description="Helical" evidence="8">
    <location>
        <begin position="336"/>
        <end position="358"/>
    </location>
</feature>
<evidence type="ECO:0000256" key="4">
    <source>
        <dbReference type="ARBA" id="ARBA00022989"/>
    </source>
</evidence>
<evidence type="ECO:0000256" key="5">
    <source>
        <dbReference type="ARBA" id="ARBA00023065"/>
    </source>
</evidence>
<accession>A0A1W1UEA2</accession>
<dbReference type="CDD" id="cd01031">
    <property type="entry name" value="EriC"/>
    <property type="match status" value="1"/>
</dbReference>
<dbReference type="RefSeq" id="WP_084051849.1">
    <property type="nucleotide sequence ID" value="NZ_FWWT01000005.1"/>
</dbReference>
<comment type="subcellular location">
    <subcellularLocation>
        <location evidence="1">Membrane</location>
        <topology evidence="1">Multi-pass membrane protein</topology>
    </subcellularLocation>
</comment>
<feature type="transmembrane region" description="Helical" evidence="8">
    <location>
        <begin position="21"/>
        <end position="44"/>
    </location>
</feature>
<dbReference type="Gene3D" id="1.10.3080.10">
    <property type="entry name" value="Clc chloride channel"/>
    <property type="match status" value="1"/>
</dbReference>
<feature type="transmembrane region" description="Helical" evidence="8">
    <location>
        <begin position="237"/>
        <end position="257"/>
    </location>
</feature>
<keyword evidence="6 8" id="KW-0472">Membrane</keyword>
<dbReference type="PRINTS" id="PR00762">
    <property type="entry name" value="CLCHANNEL"/>
</dbReference>
<sequence length="527" mass="57679">MAKINKNNTYNTLSHWHKFRLKLMLEGIVVGIFAGFLVVFYRIILDDAEKLRTYFLNLNIEKGLLIPLWFLILIFLAYIVGILVKREPLISGSGIPQVKAQLLGKLEMNWVSIVIKKVIGGFISIGAGLSLGREGPSIQLGAAMGQGFSRIFKRLKIEEKYLITSGSSAGLAAAFNAPLAGVMFSLEEVHKHFSPLILLSALSASLTADFISSHFFGLKPVFSFENVGTLPLNSYGYIIVLGIIVGIFGVFYNFSLIKTQELYSKLKWIPVEFKHVIPFLVAGILAFTLPQVLGGGHGLIDALTEGSITMKMLMIVLLVKFVFSMISYGSGAPGGIFFPLLVLGALTGAIYGNVLVHFFNFSPEYINNFIILAMAGYFTAIVRAPITGSILITEMTGSFSHLLSLTIISLVAYVVADLLKSAPIYESLLERVLKSNGIYETVGDSKSKTVLEVPVCIDCEMDGKQIKDLKLPKDCLLVAIKRGEKEIIPRGDTVIYSGDCLNVLVNEDKAALTNQELLEMGRNLDEG</sequence>
<dbReference type="InterPro" id="IPR014743">
    <property type="entry name" value="Cl-channel_core"/>
</dbReference>
<keyword evidence="11" id="KW-1185">Reference proteome</keyword>
<name>A0A1W1UEA2_DESTI</name>
<dbReference type="GO" id="GO:0006813">
    <property type="term" value="P:potassium ion transport"/>
    <property type="evidence" value="ECO:0007669"/>
    <property type="project" value="InterPro"/>
</dbReference>
<keyword evidence="7" id="KW-0868">Chloride</keyword>
<dbReference type="InterPro" id="IPR036721">
    <property type="entry name" value="RCK_C_sf"/>
</dbReference>
<reference evidence="10 11" key="1">
    <citation type="submission" date="2017-04" db="EMBL/GenBank/DDBJ databases">
        <authorList>
            <person name="Afonso C.L."/>
            <person name="Miller P.J."/>
            <person name="Scott M.A."/>
            <person name="Spackman E."/>
            <person name="Goraichik I."/>
            <person name="Dimitrov K.M."/>
            <person name="Suarez D.L."/>
            <person name="Swayne D.E."/>
        </authorList>
    </citation>
    <scope>NUCLEOTIDE SEQUENCE [LARGE SCALE GENOMIC DNA]</scope>
    <source>
        <strain evidence="10 11">DSM 11270</strain>
    </source>
</reference>